<protein>
    <submittedName>
        <fullName evidence="5">Sortase A</fullName>
    </submittedName>
</protein>
<sequence length="317" mass="33621">MMGGRGDAAPIFHGRRDEQVRRMRRTRSATRGALGVVALLVSGACIMLYPATAAWFAELRQSQLLGDYATVVEHTDGAAQRDALASAQAYNETLTGGAIVEPDLERASDTTGEAAADYRAQLAGDEHDVMARVRVPAIGVDLPIYHGTSEEVLRRGVGHLFGTALPVGGADTHAVITGHRGLPESTLFTNLDQVGVGDLVQIDVAGQLLTYRVSATRVVEPSDTHSLFPVPGQDLLTLITCTPLGINSHRILVTAERIPNPSADDPALEMPPIPGLPWWSVGLAAALGAAAAIVTTSSRPRDEVARERRQPVNAELP</sequence>
<dbReference type="InterPro" id="IPR005754">
    <property type="entry name" value="Sortase"/>
</dbReference>
<keyword evidence="4" id="KW-0472">Membrane</keyword>
<dbReference type="Gene3D" id="2.40.260.10">
    <property type="entry name" value="Sortase"/>
    <property type="match status" value="1"/>
</dbReference>
<evidence type="ECO:0000256" key="4">
    <source>
        <dbReference type="SAM" id="Phobius"/>
    </source>
</evidence>
<dbReference type="GO" id="GO:0016787">
    <property type="term" value="F:hydrolase activity"/>
    <property type="evidence" value="ECO:0007669"/>
    <property type="project" value="UniProtKB-KW"/>
</dbReference>
<dbReference type="SUPFAM" id="SSF63817">
    <property type="entry name" value="Sortase"/>
    <property type="match status" value="1"/>
</dbReference>
<feature type="active site" description="Acyl-thioester intermediate" evidence="2">
    <location>
        <position position="241"/>
    </location>
</feature>
<dbReference type="InterPro" id="IPR023365">
    <property type="entry name" value="Sortase_dom-sf"/>
</dbReference>
<keyword evidence="6" id="KW-1185">Reference proteome</keyword>
<feature type="active site" description="Proton donor/acceptor" evidence="2">
    <location>
        <position position="179"/>
    </location>
</feature>
<dbReference type="Pfam" id="PF04203">
    <property type="entry name" value="Sortase"/>
    <property type="match status" value="1"/>
</dbReference>
<dbReference type="InterPro" id="IPR042002">
    <property type="entry name" value="Sortase_C"/>
</dbReference>
<feature type="region of interest" description="Disordered" evidence="3">
    <location>
        <begin position="296"/>
        <end position="317"/>
    </location>
</feature>
<dbReference type="NCBIfam" id="TIGR01076">
    <property type="entry name" value="sortase_fam"/>
    <property type="match status" value="1"/>
</dbReference>
<evidence type="ECO:0000313" key="5">
    <source>
        <dbReference type="EMBL" id="ROR65285.1"/>
    </source>
</evidence>
<name>A0A3N2AQW0_9MICO</name>
<dbReference type="AlphaFoldDB" id="A0A3N2AQW0"/>
<dbReference type="OrthoDB" id="5242161at2"/>
<evidence type="ECO:0000256" key="3">
    <source>
        <dbReference type="SAM" id="MobiDB-lite"/>
    </source>
</evidence>
<keyword evidence="1" id="KW-0378">Hydrolase</keyword>
<feature type="transmembrane region" description="Helical" evidence="4">
    <location>
        <begin position="32"/>
        <end position="57"/>
    </location>
</feature>
<keyword evidence="4" id="KW-1133">Transmembrane helix</keyword>
<evidence type="ECO:0000313" key="6">
    <source>
        <dbReference type="Proteomes" id="UP000275456"/>
    </source>
</evidence>
<gene>
    <name evidence="5" type="ORF">EDD26_0651</name>
</gene>
<evidence type="ECO:0000256" key="1">
    <source>
        <dbReference type="ARBA" id="ARBA00022801"/>
    </source>
</evidence>
<dbReference type="EMBL" id="RKHJ01000001">
    <property type="protein sequence ID" value="ROR65285.1"/>
    <property type="molecule type" value="Genomic_DNA"/>
</dbReference>
<comment type="caution">
    <text evidence="5">The sequence shown here is derived from an EMBL/GenBank/DDBJ whole genome shotgun (WGS) entry which is preliminary data.</text>
</comment>
<dbReference type="NCBIfam" id="NF033745">
    <property type="entry name" value="class_C_sortase"/>
    <property type="match status" value="1"/>
</dbReference>
<evidence type="ECO:0000256" key="2">
    <source>
        <dbReference type="PIRSR" id="PIRSR605754-1"/>
    </source>
</evidence>
<feature type="compositionally biased region" description="Basic and acidic residues" evidence="3">
    <location>
        <begin position="299"/>
        <end position="310"/>
    </location>
</feature>
<keyword evidence="4" id="KW-0812">Transmembrane</keyword>
<dbReference type="Proteomes" id="UP000275456">
    <property type="component" value="Unassembled WGS sequence"/>
</dbReference>
<organism evidence="5 6">
    <name type="scientific">Agrococcus jenensis</name>
    <dbReference type="NCBI Taxonomy" id="46353"/>
    <lineage>
        <taxon>Bacteria</taxon>
        <taxon>Bacillati</taxon>
        <taxon>Actinomycetota</taxon>
        <taxon>Actinomycetes</taxon>
        <taxon>Micrococcales</taxon>
        <taxon>Microbacteriaceae</taxon>
        <taxon>Agrococcus</taxon>
    </lineage>
</organism>
<accession>A0A3N2AQW0</accession>
<proteinExistence type="predicted"/>
<reference evidence="5 6" key="1">
    <citation type="submission" date="2018-11" db="EMBL/GenBank/DDBJ databases">
        <title>Sequencing the genomes of 1000 actinobacteria strains.</title>
        <authorList>
            <person name="Klenk H.-P."/>
        </authorList>
    </citation>
    <scope>NUCLEOTIDE SEQUENCE [LARGE SCALE GENOMIC DNA]</scope>
    <source>
        <strain evidence="5 6">DSM 9580</strain>
    </source>
</reference>
<dbReference type="CDD" id="cd05827">
    <property type="entry name" value="Sortase_C"/>
    <property type="match status" value="1"/>
</dbReference>